<sequence>MIRQQNMRAPPWMDGSQFTPVFFGHFHADLLRRVTPAPPEIAEELAARGLVSVESSPASTRLLGAALSWIIRLQDLASLIYASVTDIHFLESETGYDVSHSEPRWRSTIFVSVPDRSDDIGALRLAESVVHEAMHLHLTNREQETWFVKESDGTMCSPWRAERRPFQGVLHGLYVFSCLSFFFKRLIVDEALVASSRVYLTQRLTEIEGEVQSIDFVTLASGLTERGVALMEECAGVVIHPYC</sequence>
<protein>
    <recommendedName>
        <fullName evidence="3">HEXXH motif domain-containing protein</fullName>
    </recommendedName>
</protein>
<reference evidence="1 2" key="1">
    <citation type="submission" date="2017-07" db="EMBL/GenBank/DDBJ databases">
        <title>A draft genome sequence of Komagataeibacter sp. T5K1.</title>
        <authorList>
            <person name="Skraban J."/>
            <person name="Cleenwerck I."/>
            <person name="Vandamme P."/>
            <person name="Trcek J."/>
        </authorList>
    </citation>
    <scope>NUCLEOTIDE SEQUENCE [LARGE SCALE GENOMIC DNA]</scope>
    <source>
        <strain evidence="1 2">T5K1</strain>
    </source>
</reference>
<dbReference type="InterPro" id="IPR026337">
    <property type="entry name" value="AKG_HExxH"/>
</dbReference>
<proteinExistence type="predicted"/>
<evidence type="ECO:0008006" key="3">
    <source>
        <dbReference type="Google" id="ProtNLM"/>
    </source>
</evidence>
<dbReference type="Proteomes" id="UP000247609">
    <property type="component" value="Unassembled WGS sequence"/>
</dbReference>
<evidence type="ECO:0000313" key="2">
    <source>
        <dbReference type="Proteomes" id="UP000247609"/>
    </source>
</evidence>
<organism evidence="1 2">
    <name type="scientific">Novacetimonas pomaceti</name>
    <dbReference type="NCBI Taxonomy" id="2021998"/>
    <lineage>
        <taxon>Bacteria</taxon>
        <taxon>Pseudomonadati</taxon>
        <taxon>Pseudomonadota</taxon>
        <taxon>Alphaproteobacteria</taxon>
        <taxon>Acetobacterales</taxon>
        <taxon>Acetobacteraceae</taxon>
        <taxon>Novacetimonas</taxon>
    </lineage>
</organism>
<dbReference type="NCBIfam" id="TIGR04267">
    <property type="entry name" value="mod_HExxH"/>
    <property type="match status" value="1"/>
</dbReference>
<accession>A0A318QHM3</accession>
<comment type="caution">
    <text evidence="1">The sequence shown here is derived from an EMBL/GenBank/DDBJ whole genome shotgun (WGS) entry which is preliminary data.</text>
</comment>
<dbReference type="AlphaFoldDB" id="A0A318QHM3"/>
<dbReference type="EMBL" id="NOXG01000020">
    <property type="protein sequence ID" value="PYD74849.1"/>
    <property type="molecule type" value="Genomic_DNA"/>
</dbReference>
<name>A0A318QHM3_9PROT</name>
<gene>
    <name evidence="1" type="ORF">CFR71_12410</name>
</gene>
<evidence type="ECO:0000313" key="1">
    <source>
        <dbReference type="EMBL" id="PYD74849.1"/>
    </source>
</evidence>